<dbReference type="InterPro" id="IPR026960">
    <property type="entry name" value="RVT-Znf"/>
</dbReference>
<comment type="caution">
    <text evidence="2">The sequence shown here is derived from an EMBL/GenBank/DDBJ whole genome shotgun (WGS) entry which is preliminary data.</text>
</comment>
<feature type="domain" description="Reverse transcriptase zinc-binding" evidence="1">
    <location>
        <begin position="81"/>
        <end position="151"/>
    </location>
</feature>
<accession>A0ABR0QZI4</accession>
<organism evidence="2 3">
    <name type="scientific">Gossypium arboreum</name>
    <name type="common">Tree cotton</name>
    <name type="synonym">Gossypium nanking</name>
    <dbReference type="NCBI Taxonomy" id="29729"/>
    <lineage>
        <taxon>Eukaryota</taxon>
        <taxon>Viridiplantae</taxon>
        <taxon>Streptophyta</taxon>
        <taxon>Embryophyta</taxon>
        <taxon>Tracheophyta</taxon>
        <taxon>Spermatophyta</taxon>
        <taxon>Magnoliopsida</taxon>
        <taxon>eudicotyledons</taxon>
        <taxon>Gunneridae</taxon>
        <taxon>Pentapetalae</taxon>
        <taxon>rosids</taxon>
        <taxon>malvids</taxon>
        <taxon>Malvales</taxon>
        <taxon>Malvaceae</taxon>
        <taxon>Malvoideae</taxon>
        <taxon>Gossypium</taxon>
    </lineage>
</organism>
<dbReference type="Proteomes" id="UP001358586">
    <property type="component" value="Chromosome 1"/>
</dbReference>
<evidence type="ECO:0000259" key="1">
    <source>
        <dbReference type="Pfam" id="PF13966"/>
    </source>
</evidence>
<evidence type="ECO:0000313" key="3">
    <source>
        <dbReference type="Proteomes" id="UP001358586"/>
    </source>
</evidence>
<evidence type="ECO:0000313" key="2">
    <source>
        <dbReference type="EMBL" id="KAK5844398.1"/>
    </source>
</evidence>
<dbReference type="EMBL" id="JARKNE010000001">
    <property type="protein sequence ID" value="KAK5844398.1"/>
    <property type="molecule type" value="Genomic_DNA"/>
</dbReference>
<dbReference type="Pfam" id="PF13966">
    <property type="entry name" value="zf-RVT"/>
    <property type="match status" value="1"/>
</dbReference>
<keyword evidence="3" id="KW-1185">Reference proteome</keyword>
<name>A0ABR0QZI4_GOSAR</name>
<sequence>MCMPSLHLCCTCDPTPKDFALAMAKLIQDPEMAKRKGEQARQHVNESILRRYLASVSISFFSISFTLKSAHWKLYETTWNSKDGVWQIPSKFQGPQRVEFFIWMTLTDRLLTNEESMKRGLGDNSACGICSHNIEDALHVIRDCYTAKVIWTQVVPVKTILFQRLEGVVHGEFA</sequence>
<protein>
    <recommendedName>
        <fullName evidence="1">Reverse transcriptase zinc-binding domain-containing protein</fullName>
    </recommendedName>
</protein>
<proteinExistence type="predicted"/>
<gene>
    <name evidence="2" type="ORF">PVK06_000535</name>
</gene>
<reference evidence="2 3" key="1">
    <citation type="submission" date="2023-03" db="EMBL/GenBank/DDBJ databases">
        <title>WGS of Gossypium arboreum.</title>
        <authorList>
            <person name="Yu D."/>
        </authorList>
    </citation>
    <scope>NUCLEOTIDE SEQUENCE [LARGE SCALE GENOMIC DNA]</scope>
    <source>
        <tissue evidence="2">Leaf</tissue>
    </source>
</reference>